<accession>W9S8W0</accession>
<evidence type="ECO:0000313" key="2">
    <source>
        <dbReference type="Proteomes" id="UP000030645"/>
    </source>
</evidence>
<name>W9S8W0_9ROSA</name>
<proteinExistence type="predicted"/>
<evidence type="ECO:0000313" key="1">
    <source>
        <dbReference type="EMBL" id="EXC31628.1"/>
    </source>
</evidence>
<dbReference type="EMBL" id="KE346265">
    <property type="protein sequence ID" value="EXC31628.1"/>
    <property type="molecule type" value="Genomic_DNA"/>
</dbReference>
<reference evidence="2" key="1">
    <citation type="submission" date="2013-01" db="EMBL/GenBank/DDBJ databases">
        <title>Draft Genome Sequence of a Mulberry Tree, Morus notabilis C.K. Schneid.</title>
        <authorList>
            <person name="He N."/>
            <person name="Zhao S."/>
        </authorList>
    </citation>
    <scope>NUCLEOTIDE SEQUENCE</scope>
</reference>
<keyword evidence="2" id="KW-1185">Reference proteome</keyword>
<dbReference type="Proteomes" id="UP000030645">
    <property type="component" value="Unassembled WGS sequence"/>
</dbReference>
<sequence>MKEERRLGSTNRIEENVAVDVVVDVLGESESVRLRGFQAVKRGERYVAVLRSPHCASVLGKGHSQSSELMVMEELSRVVFCVLEFGKGLLRG</sequence>
<dbReference type="AlphaFoldDB" id="W9S8W0"/>
<gene>
    <name evidence="1" type="ORF">L484_008426</name>
</gene>
<protein>
    <submittedName>
        <fullName evidence="1">Uncharacterized protein</fullName>
    </submittedName>
</protein>
<organism evidence="1 2">
    <name type="scientific">Morus notabilis</name>
    <dbReference type="NCBI Taxonomy" id="981085"/>
    <lineage>
        <taxon>Eukaryota</taxon>
        <taxon>Viridiplantae</taxon>
        <taxon>Streptophyta</taxon>
        <taxon>Embryophyta</taxon>
        <taxon>Tracheophyta</taxon>
        <taxon>Spermatophyta</taxon>
        <taxon>Magnoliopsida</taxon>
        <taxon>eudicotyledons</taxon>
        <taxon>Gunneridae</taxon>
        <taxon>Pentapetalae</taxon>
        <taxon>rosids</taxon>
        <taxon>fabids</taxon>
        <taxon>Rosales</taxon>
        <taxon>Moraceae</taxon>
        <taxon>Moreae</taxon>
        <taxon>Morus</taxon>
    </lineage>
</organism>